<name>A0A090MIP9_AFIFE</name>
<feature type="compositionally biased region" description="Polar residues" evidence="1">
    <location>
        <begin position="15"/>
        <end position="30"/>
    </location>
</feature>
<proteinExistence type="predicted"/>
<dbReference type="Proteomes" id="UP000035762">
    <property type="component" value="Unassembled WGS sequence"/>
</dbReference>
<sequence>MMDVMPCAAITPSTRFSSAASPMNSGTPSGSAVEKPVERLSITTTLAPDSTRARTVWLPM</sequence>
<protein>
    <submittedName>
        <fullName evidence="2">Uncharacterized protein</fullName>
    </submittedName>
</protein>
<keyword evidence="3" id="KW-1185">Reference proteome</keyword>
<dbReference type="EMBL" id="CCAZ020000001">
    <property type="protein sequence ID" value="CEG07351.1"/>
    <property type="molecule type" value="Genomic_DNA"/>
</dbReference>
<gene>
    <name evidence="2" type="ORF">BN961_00740</name>
</gene>
<organism evidence="2 3">
    <name type="scientific">Afipia felis</name>
    <name type="common">Cat scratch disease bacillus</name>
    <dbReference type="NCBI Taxonomy" id="1035"/>
    <lineage>
        <taxon>Bacteria</taxon>
        <taxon>Pseudomonadati</taxon>
        <taxon>Pseudomonadota</taxon>
        <taxon>Alphaproteobacteria</taxon>
        <taxon>Hyphomicrobiales</taxon>
        <taxon>Nitrobacteraceae</taxon>
        <taxon>Afipia</taxon>
    </lineage>
</organism>
<evidence type="ECO:0000313" key="2">
    <source>
        <dbReference type="EMBL" id="CEG07351.1"/>
    </source>
</evidence>
<dbReference type="AlphaFoldDB" id="A0A090MIP9"/>
<comment type="caution">
    <text evidence="2">The sequence shown here is derived from an EMBL/GenBank/DDBJ whole genome shotgun (WGS) entry which is preliminary data.</text>
</comment>
<reference evidence="2 3" key="1">
    <citation type="journal article" date="2014" name="Genome Announc.">
        <title>Genome Sequence of Afipia felis Strain 76713, Isolated in Hospital Water Using an Amoeba Co-Culture Procedure.</title>
        <authorList>
            <person name="Benamar S."/>
            <person name="La Scola B."/>
            <person name="Croce O."/>
        </authorList>
    </citation>
    <scope>NUCLEOTIDE SEQUENCE [LARGE SCALE GENOMIC DNA]</scope>
    <source>
        <strain evidence="2 3">76713</strain>
    </source>
</reference>
<evidence type="ECO:0000313" key="3">
    <source>
        <dbReference type="Proteomes" id="UP000035762"/>
    </source>
</evidence>
<accession>A0A090MIP9</accession>
<evidence type="ECO:0000256" key="1">
    <source>
        <dbReference type="SAM" id="MobiDB-lite"/>
    </source>
</evidence>
<feature type="region of interest" description="Disordered" evidence="1">
    <location>
        <begin position="15"/>
        <end position="36"/>
    </location>
</feature>